<evidence type="ECO:0000313" key="1">
    <source>
        <dbReference type="EMBL" id="KNZ58323.1"/>
    </source>
</evidence>
<protein>
    <submittedName>
        <fullName evidence="1">Uncharacterized protein</fullName>
    </submittedName>
</protein>
<proteinExistence type="predicted"/>
<dbReference type="OrthoDB" id="2595100at2759"/>
<evidence type="ECO:0000313" key="2">
    <source>
        <dbReference type="Proteomes" id="UP000037035"/>
    </source>
</evidence>
<organism evidence="1 2">
    <name type="scientific">Puccinia sorghi</name>
    <dbReference type="NCBI Taxonomy" id="27349"/>
    <lineage>
        <taxon>Eukaryota</taxon>
        <taxon>Fungi</taxon>
        <taxon>Dikarya</taxon>
        <taxon>Basidiomycota</taxon>
        <taxon>Pucciniomycotina</taxon>
        <taxon>Pucciniomycetes</taxon>
        <taxon>Pucciniales</taxon>
        <taxon>Pucciniaceae</taxon>
        <taxon>Puccinia</taxon>
    </lineage>
</organism>
<reference evidence="1 2" key="1">
    <citation type="submission" date="2015-08" db="EMBL/GenBank/DDBJ databases">
        <title>Next Generation Sequencing and Analysis of the Genome of Puccinia sorghi L Schw, the Causal Agent of Maize Common Rust.</title>
        <authorList>
            <person name="Rochi L."/>
            <person name="Burguener G."/>
            <person name="Darino M."/>
            <person name="Turjanski A."/>
            <person name="Kreff E."/>
            <person name="Dieguez M.J."/>
            <person name="Sacco F."/>
        </authorList>
    </citation>
    <scope>NUCLEOTIDE SEQUENCE [LARGE SCALE GENOMIC DNA]</scope>
    <source>
        <strain evidence="1 2">RO10H11247</strain>
    </source>
</reference>
<dbReference type="Proteomes" id="UP000037035">
    <property type="component" value="Unassembled WGS sequence"/>
</dbReference>
<dbReference type="EMBL" id="LAVV01006784">
    <property type="protein sequence ID" value="KNZ58323.1"/>
    <property type="molecule type" value="Genomic_DNA"/>
</dbReference>
<comment type="caution">
    <text evidence="1">The sequence shown here is derived from an EMBL/GenBank/DDBJ whole genome shotgun (WGS) entry which is preliminary data.</text>
</comment>
<name>A0A0L6VC55_9BASI</name>
<dbReference type="VEuPathDB" id="FungiDB:VP01_1952g2"/>
<keyword evidence="2" id="KW-1185">Reference proteome</keyword>
<gene>
    <name evidence="1" type="ORF">VP01_1952g2</name>
</gene>
<sequence length="179" mass="20612">MGIFMEDPQEVPGNQQFLQRGQFPTQLPKTACQAKDPQIGPEKLPQPRPKFKAPLLWGKDGQGGLSSICIILDWLAVNGNYQNWQDYLTMFDALITHIFRQRFKNFKPPTQRQENSKETLNWVSWMTTSQMEVVIFQVRLLPSPLKQSSFSIFKYWDDLDHIMGAQKVTNTSVTTTDST</sequence>
<accession>A0A0L6VC55</accession>
<dbReference type="AlphaFoldDB" id="A0A0L6VC55"/>